<dbReference type="Proteomes" id="UP001217089">
    <property type="component" value="Unassembled WGS sequence"/>
</dbReference>
<dbReference type="Gene3D" id="3.40.50.1910">
    <property type="match status" value="1"/>
</dbReference>
<dbReference type="Gene3D" id="1.25.40.60">
    <property type="match status" value="1"/>
</dbReference>
<dbReference type="Pfam" id="PF00995">
    <property type="entry name" value="Sec1"/>
    <property type="match status" value="1"/>
</dbReference>
<dbReference type="InterPro" id="IPR027482">
    <property type="entry name" value="Sec1-like_dom2"/>
</dbReference>
<dbReference type="EMBL" id="JARBDR010000919">
    <property type="protein sequence ID" value="KAJ8301036.1"/>
    <property type="molecule type" value="Genomic_DNA"/>
</dbReference>
<organism evidence="2 3">
    <name type="scientific">Tegillarca granosa</name>
    <name type="common">Malaysian cockle</name>
    <name type="synonym">Anadara granosa</name>
    <dbReference type="NCBI Taxonomy" id="220873"/>
    <lineage>
        <taxon>Eukaryota</taxon>
        <taxon>Metazoa</taxon>
        <taxon>Spiralia</taxon>
        <taxon>Lophotrochozoa</taxon>
        <taxon>Mollusca</taxon>
        <taxon>Bivalvia</taxon>
        <taxon>Autobranchia</taxon>
        <taxon>Pteriomorphia</taxon>
        <taxon>Arcoida</taxon>
        <taxon>Arcoidea</taxon>
        <taxon>Arcidae</taxon>
        <taxon>Tegillarca</taxon>
    </lineage>
</organism>
<comment type="similarity">
    <text evidence="1">Belongs to the STXBP/unc-18/SEC1 family.</text>
</comment>
<gene>
    <name evidence="2" type="ORF">KUTeg_022555</name>
</gene>
<dbReference type="InterPro" id="IPR001619">
    <property type="entry name" value="Sec1-like"/>
</dbReference>
<sequence>MYIYIYTQLYNNFMTREPYMMYSFSVLYIKGSRRRSSQPYLPAHRKERASEHTYQMSRWTPYIKDIMEEAVEEKLDLRSFPFLSGGAPRQTGYKAPTSARYGLWHKEKGQSNYKSGPRLIVFIIGGLTYGEMRCAYEVTQGCKNWECLIGSTHIITPEGFLSDLKTLSN</sequence>
<dbReference type="SUPFAM" id="SSF56815">
    <property type="entry name" value="Sec1/munc18-like (SM) proteins"/>
    <property type="match status" value="1"/>
</dbReference>
<name>A0ABQ9E9E6_TEGGR</name>
<evidence type="ECO:0000313" key="2">
    <source>
        <dbReference type="EMBL" id="KAJ8301036.1"/>
    </source>
</evidence>
<evidence type="ECO:0008006" key="4">
    <source>
        <dbReference type="Google" id="ProtNLM"/>
    </source>
</evidence>
<comment type="caution">
    <text evidence="2">The sequence shown here is derived from an EMBL/GenBank/DDBJ whole genome shotgun (WGS) entry which is preliminary data.</text>
</comment>
<reference evidence="2 3" key="1">
    <citation type="submission" date="2022-12" db="EMBL/GenBank/DDBJ databases">
        <title>Chromosome-level genome of Tegillarca granosa.</title>
        <authorList>
            <person name="Kim J."/>
        </authorList>
    </citation>
    <scope>NUCLEOTIDE SEQUENCE [LARGE SCALE GENOMIC DNA]</scope>
    <source>
        <strain evidence="2">Teg-2019</strain>
        <tissue evidence="2">Adductor muscle</tissue>
    </source>
</reference>
<accession>A0ABQ9E9E6</accession>
<dbReference type="PANTHER" id="PTHR11679">
    <property type="entry name" value="VESICLE PROTEIN SORTING-ASSOCIATED"/>
    <property type="match status" value="1"/>
</dbReference>
<keyword evidence="3" id="KW-1185">Reference proteome</keyword>
<evidence type="ECO:0000313" key="3">
    <source>
        <dbReference type="Proteomes" id="UP001217089"/>
    </source>
</evidence>
<protein>
    <recommendedName>
        <fullName evidence="4">Syntaxin binding protein 1</fullName>
    </recommendedName>
</protein>
<dbReference type="InterPro" id="IPR036045">
    <property type="entry name" value="Sec1-like_sf"/>
</dbReference>
<evidence type="ECO:0000256" key="1">
    <source>
        <dbReference type="ARBA" id="ARBA00009884"/>
    </source>
</evidence>
<proteinExistence type="inferred from homology"/>